<accession>Q0REU8</accession>
<dbReference type="Pfam" id="PF17929">
    <property type="entry name" value="TetR_C_34"/>
    <property type="match status" value="1"/>
</dbReference>
<dbReference type="InterPro" id="IPR001647">
    <property type="entry name" value="HTH_TetR"/>
</dbReference>
<dbReference type="InterPro" id="IPR009057">
    <property type="entry name" value="Homeodomain-like_sf"/>
</dbReference>
<sequence length="237" mass="25403">MRYDRPVSTDDFQRARSPEAKRVREAAILDAARRLGEQHGVRQVTLTDIAAAVGMHKSAMLRYFETREEIFLRLTAEGWREWAPAVCASLRALTRPVADASAPADADAVAAVFASTLAARALFCDLLAQAPMNLERNVSVARVREFKLTTRGALAEIVAAVRAALPGLPEGSVVDLVAAATALAGTFWQIATPSPEIAALYRADPRLAHAIVDVEPRLARILAAMLRGLQPSGAGGQ</sequence>
<gene>
    <name evidence="4" type="ordered locus">FRAAL5374</name>
</gene>
<dbReference type="Gene3D" id="1.10.357.10">
    <property type="entry name" value="Tetracycline Repressor, domain 2"/>
    <property type="match status" value="1"/>
</dbReference>
<dbReference type="SUPFAM" id="SSF46689">
    <property type="entry name" value="Homeodomain-like"/>
    <property type="match status" value="1"/>
</dbReference>
<dbReference type="GO" id="GO:0003700">
    <property type="term" value="F:DNA-binding transcription factor activity"/>
    <property type="evidence" value="ECO:0007669"/>
    <property type="project" value="TreeGrafter"/>
</dbReference>
<feature type="DNA-binding region" description="H-T-H motif" evidence="2">
    <location>
        <begin position="45"/>
        <end position="64"/>
    </location>
</feature>
<reference evidence="4 5" key="1">
    <citation type="journal article" date="2007" name="Genome Res.">
        <title>Genome characteristics of facultatively symbiotic Frankia sp. strains reflect host range and host plant biogeography.</title>
        <authorList>
            <person name="Normand P."/>
            <person name="Lapierre P."/>
            <person name="Tisa L.S."/>
            <person name="Gogarten J.P."/>
            <person name="Alloisio N."/>
            <person name="Bagnarol E."/>
            <person name="Bassi C.A."/>
            <person name="Berry A.M."/>
            <person name="Bickhart D.M."/>
            <person name="Choisne N."/>
            <person name="Couloux A."/>
            <person name="Cournoyer B."/>
            <person name="Cruveiller S."/>
            <person name="Daubin V."/>
            <person name="Demange N."/>
            <person name="Francino M.P."/>
            <person name="Goltsman E."/>
            <person name="Huang Y."/>
            <person name="Kopp O.R."/>
            <person name="Labarre L."/>
            <person name="Lapidus A."/>
            <person name="Lavire C."/>
            <person name="Marechal J."/>
            <person name="Martinez M."/>
            <person name="Mastronunzio J.E."/>
            <person name="Mullin B.C."/>
            <person name="Niemann J."/>
            <person name="Pujic P."/>
            <person name="Rawnsley T."/>
            <person name="Rouy Z."/>
            <person name="Schenowitz C."/>
            <person name="Sellstedt A."/>
            <person name="Tavares F."/>
            <person name="Tomkins J.P."/>
            <person name="Vallenet D."/>
            <person name="Valverde C."/>
            <person name="Wall L.G."/>
            <person name="Wang Y."/>
            <person name="Medigue C."/>
            <person name="Benson D.R."/>
        </authorList>
    </citation>
    <scope>NUCLEOTIDE SEQUENCE [LARGE SCALE GENOMIC DNA]</scope>
    <source>
        <strain evidence="5">DSM 45986 / CECT 9034 / ACN14a</strain>
    </source>
</reference>
<evidence type="ECO:0000313" key="5">
    <source>
        <dbReference type="Proteomes" id="UP000000657"/>
    </source>
</evidence>
<dbReference type="InterPro" id="IPR041483">
    <property type="entry name" value="TetR_C_34"/>
</dbReference>
<proteinExistence type="predicted"/>
<evidence type="ECO:0000256" key="1">
    <source>
        <dbReference type="ARBA" id="ARBA00023125"/>
    </source>
</evidence>
<dbReference type="KEGG" id="fal:FRAAL5374"/>
<dbReference type="Pfam" id="PF00440">
    <property type="entry name" value="TetR_N"/>
    <property type="match status" value="1"/>
</dbReference>
<dbReference type="HOGENOM" id="CLU_092792_1_1_11"/>
<dbReference type="AlphaFoldDB" id="Q0REU8"/>
<dbReference type="GO" id="GO:0000976">
    <property type="term" value="F:transcription cis-regulatory region binding"/>
    <property type="evidence" value="ECO:0007669"/>
    <property type="project" value="TreeGrafter"/>
</dbReference>
<feature type="domain" description="HTH tetR-type" evidence="3">
    <location>
        <begin position="22"/>
        <end position="82"/>
    </location>
</feature>
<dbReference type="EMBL" id="CT573213">
    <property type="protein sequence ID" value="CAJ64007.1"/>
    <property type="molecule type" value="Genomic_DNA"/>
</dbReference>
<keyword evidence="1 2" id="KW-0238">DNA-binding</keyword>
<name>Q0REU8_FRAAA</name>
<dbReference type="PANTHER" id="PTHR30055">
    <property type="entry name" value="HTH-TYPE TRANSCRIPTIONAL REGULATOR RUTR"/>
    <property type="match status" value="1"/>
</dbReference>
<organism evidence="4 5">
    <name type="scientific">Frankia alni (strain DSM 45986 / CECT 9034 / ACN14a)</name>
    <dbReference type="NCBI Taxonomy" id="326424"/>
    <lineage>
        <taxon>Bacteria</taxon>
        <taxon>Bacillati</taxon>
        <taxon>Actinomycetota</taxon>
        <taxon>Actinomycetes</taxon>
        <taxon>Frankiales</taxon>
        <taxon>Frankiaceae</taxon>
        <taxon>Frankia</taxon>
    </lineage>
</organism>
<dbReference type="STRING" id="326424.FRAAL5374"/>
<evidence type="ECO:0000259" key="3">
    <source>
        <dbReference type="PROSITE" id="PS50977"/>
    </source>
</evidence>
<evidence type="ECO:0000313" key="4">
    <source>
        <dbReference type="EMBL" id="CAJ64007.1"/>
    </source>
</evidence>
<dbReference type="PRINTS" id="PR00455">
    <property type="entry name" value="HTHTETR"/>
</dbReference>
<dbReference type="PANTHER" id="PTHR30055:SF178">
    <property type="entry name" value="POSSIBLE TRANSCRIPTIONAL REGULATORY PROTEIN"/>
    <property type="match status" value="1"/>
</dbReference>
<evidence type="ECO:0000256" key="2">
    <source>
        <dbReference type="PROSITE-ProRule" id="PRU00335"/>
    </source>
</evidence>
<dbReference type="PROSITE" id="PS50977">
    <property type="entry name" value="HTH_TETR_2"/>
    <property type="match status" value="1"/>
</dbReference>
<dbReference type="eggNOG" id="COG1309">
    <property type="taxonomic scope" value="Bacteria"/>
</dbReference>
<dbReference type="Proteomes" id="UP000000657">
    <property type="component" value="Chromosome"/>
</dbReference>
<dbReference type="InterPro" id="IPR050109">
    <property type="entry name" value="HTH-type_TetR-like_transc_reg"/>
</dbReference>
<keyword evidence="5" id="KW-1185">Reference proteome</keyword>
<protein>
    <submittedName>
        <fullName evidence="4">Transcriptional TetR-family regulator</fullName>
    </submittedName>
</protein>